<evidence type="ECO:0000313" key="2">
    <source>
        <dbReference type="EMBL" id="EAY31920.1"/>
    </source>
</evidence>
<dbReference type="EMBL" id="AAWS01000001">
    <property type="protein sequence ID" value="EAY31920.1"/>
    <property type="molecule type" value="Genomic_DNA"/>
</dbReference>
<dbReference type="Proteomes" id="UP000004095">
    <property type="component" value="Unassembled WGS sequence"/>
</dbReference>
<protein>
    <submittedName>
        <fullName evidence="2">Uncharacterized protein</fullName>
    </submittedName>
</protein>
<organism evidence="2 3">
    <name type="scientific">Microscilla marina ATCC 23134</name>
    <dbReference type="NCBI Taxonomy" id="313606"/>
    <lineage>
        <taxon>Bacteria</taxon>
        <taxon>Pseudomonadati</taxon>
        <taxon>Bacteroidota</taxon>
        <taxon>Cytophagia</taxon>
        <taxon>Cytophagales</taxon>
        <taxon>Microscillaceae</taxon>
        <taxon>Microscilla</taxon>
    </lineage>
</organism>
<evidence type="ECO:0000256" key="1">
    <source>
        <dbReference type="SAM" id="Phobius"/>
    </source>
</evidence>
<keyword evidence="1" id="KW-0812">Transmembrane</keyword>
<gene>
    <name evidence="2" type="ORF">M23134_01949</name>
</gene>
<accession>A1ZCB8</accession>
<evidence type="ECO:0000313" key="3">
    <source>
        <dbReference type="Proteomes" id="UP000004095"/>
    </source>
</evidence>
<feature type="transmembrane region" description="Helical" evidence="1">
    <location>
        <begin position="20"/>
        <end position="38"/>
    </location>
</feature>
<keyword evidence="1" id="KW-1133">Transmembrane helix</keyword>
<reference evidence="2 3" key="1">
    <citation type="submission" date="2007-01" db="EMBL/GenBank/DDBJ databases">
        <authorList>
            <person name="Haygood M."/>
            <person name="Podell S."/>
            <person name="Anderson C."/>
            <person name="Hopkinson B."/>
            <person name="Roe K."/>
            <person name="Barbeau K."/>
            <person name="Gaasterland T."/>
            <person name="Ferriera S."/>
            <person name="Johnson J."/>
            <person name="Kravitz S."/>
            <person name="Beeson K."/>
            <person name="Sutton G."/>
            <person name="Rogers Y.-H."/>
            <person name="Friedman R."/>
            <person name="Frazier M."/>
            <person name="Venter J.C."/>
        </authorList>
    </citation>
    <scope>NUCLEOTIDE SEQUENCE [LARGE SCALE GENOMIC DNA]</scope>
    <source>
        <strain evidence="2 3">ATCC 23134</strain>
    </source>
</reference>
<keyword evidence="3" id="KW-1185">Reference proteome</keyword>
<comment type="caution">
    <text evidence="2">The sequence shown here is derived from an EMBL/GenBank/DDBJ whole genome shotgun (WGS) entry which is preliminary data.</text>
</comment>
<sequence>MAINNKSLKFLEQNLTIYQHIFHPIFMYLLVIHNNLLIHKHNAGK</sequence>
<dbReference type="AlphaFoldDB" id="A1ZCB8"/>
<keyword evidence="1" id="KW-0472">Membrane</keyword>
<proteinExistence type="predicted"/>
<name>A1ZCB8_MICM2</name>